<dbReference type="GeneID" id="25736702"/>
<dbReference type="RefSeq" id="XP_013903155.1">
    <property type="nucleotide sequence ID" value="XM_014047701.1"/>
</dbReference>
<dbReference type="KEGG" id="mng:MNEG_3824"/>
<proteinExistence type="predicted"/>
<dbReference type="EMBL" id="KK100719">
    <property type="protein sequence ID" value="KIZ04136.1"/>
    <property type="molecule type" value="Genomic_DNA"/>
</dbReference>
<evidence type="ECO:0000313" key="1">
    <source>
        <dbReference type="EMBL" id="KIZ04136.1"/>
    </source>
</evidence>
<keyword evidence="2" id="KW-1185">Reference proteome</keyword>
<dbReference type="OrthoDB" id="525335at2759"/>
<protein>
    <recommendedName>
        <fullName evidence="3">Expansin-like EG45 domain-containing protein</fullName>
    </recommendedName>
</protein>
<accession>A0A0D2NGL0</accession>
<dbReference type="Proteomes" id="UP000054498">
    <property type="component" value="Unassembled WGS sequence"/>
</dbReference>
<dbReference type="InterPro" id="IPR036908">
    <property type="entry name" value="RlpA-like_sf"/>
</dbReference>
<gene>
    <name evidence="1" type="ORF">MNEG_3824</name>
</gene>
<reference evidence="1 2" key="1">
    <citation type="journal article" date="2013" name="BMC Genomics">
        <title>Reconstruction of the lipid metabolism for the microalga Monoraphidium neglectum from its genome sequence reveals characteristics suitable for biofuel production.</title>
        <authorList>
            <person name="Bogen C."/>
            <person name="Al-Dilaimi A."/>
            <person name="Albersmeier A."/>
            <person name="Wichmann J."/>
            <person name="Grundmann M."/>
            <person name="Rupp O."/>
            <person name="Lauersen K.J."/>
            <person name="Blifernez-Klassen O."/>
            <person name="Kalinowski J."/>
            <person name="Goesmann A."/>
            <person name="Mussgnug J.H."/>
            <person name="Kruse O."/>
        </authorList>
    </citation>
    <scope>NUCLEOTIDE SEQUENCE [LARGE SCALE GENOMIC DNA]</scope>
    <source>
        <strain evidence="1 2">SAG 48.87</strain>
    </source>
</reference>
<name>A0A0D2NGL0_9CHLO</name>
<evidence type="ECO:0000313" key="2">
    <source>
        <dbReference type="Proteomes" id="UP000054498"/>
    </source>
</evidence>
<dbReference type="Gene3D" id="2.60.120.430">
    <property type="entry name" value="Galactose-binding lectin"/>
    <property type="match status" value="1"/>
</dbReference>
<organism evidence="1 2">
    <name type="scientific">Monoraphidium neglectum</name>
    <dbReference type="NCBI Taxonomy" id="145388"/>
    <lineage>
        <taxon>Eukaryota</taxon>
        <taxon>Viridiplantae</taxon>
        <taxon>Chlorophyta</taxon>
        <taxon>core chlorophytes</taxon>
        <taxon>Chlorophyceae</taxon>
        <taxon>CS clade</taxon>
        <taxon>Sphaeropleales</taxon>
        <taxon>Selenastraceae</taxon>
        <taxon>Monoraphidium</taxon>
    </lineage>
</organism>
<sequence length="206" mass="22789">MHTTAPLALQEHPKAGQNEFDLSYFAFQQLAHLMYGIMMVDYRAVDCDTKKPIRLEPGYISDVLYSDMPGVGWAWFPTGQIGNNFQVVAKGKGRGGMTWACRGCGTSEGYQPFAGVKAVEFWIRDRSSPGTVPNVKVMIGNPNLNKWCNNEKGLRGLPAAATEGEWQKFDIAMSAFNCPDQAAASQIGFQPNEQVNFCIDDLQLVR</sequence>
<evidence type="ECO:0008006" key="3">
    <source>
        <dbReference type="Google" id="ProtNLM"/>
    </source>
</evidence>
<dbReference type="SUPFAM" id="SSF50685">
    <property type="entry name" value="Barwin-like endoglucanases"/>
    <property type="match status" value="1"/>
</dbReference>
<dbReference type="AlphaFoldDB" id="A0A0D2NGL0"/>